<evidence type="ECO:0000313" key="4">
    <source>
        <dbReference type="Proteomes" id="UP001596266"/>
    </source>
</evidence>
<dbReference type="EMBL" id="JBHSUA010000006">
    <property type="protein sequence ID" value="MFC6395613.1"/>
    <property type="molecule type" value="Genomic_DNA"/>
</dbReference>
<sequence>MSKFSTLAAAAVISLALAGCGGVQATSTEDVGAGSNQGSTVSTPWDEVPSSYSESTFDESQAPEDLVALFGEAFAWEDGLAVTVGKPKKYVPSEYAAGTDGFDTYVAFEVRIVNKTGAAWDPTLFTASVQSNNEEASQVYDSEKLKESPRTKVLNGREAKFTIAFGVANPSDLVMEVAPDFEHESVLFQK</sequence>
<gene>
    <name evidence="3" type="ORF">ACFP57_01200</name>
</gene>
<keyword evidence="4" id="KW-1185">Reference proteome</keyword>
<feature type="region of interest" description="Disordered" evidence="1">
    <location>
        <begin position="29"/>
        <end position="57"/>
    </location>
</feature>
<dbReference type="Proteomes" id="UP001596266">
    <property type="component" value="Unassembled WGS sequence"/>
</dbReference>
<feature type="signal peptide" evidence="2">
    <location>
        <begin position="1"/>
        <end position="25"/>
    </location>
</feature>
<evidence type="ECO:0000256" key="1">
    <source>
        <dbReference type="SAM" id="MobiDB-lite"/>
    </source>
</evidence>
<feature type="compositionally biased region" description="Polar residues" evidence="1">
    <location>
        <begin position="29"/>
        <end position="43"/>
    </location>
</feature>
<protein>
    <recommendedName>
        <fullName evidence="5">DUF4352 domain-containing protein</fullName>
    </recommendedName>
</protein>
<evidence type="ECO:0000313" key="3">
    <source>
        <dbReference type="EMBL" id="MFC6395613.1"/>
    </source>
</evidence>
<dbReference type="PROSITE" id="PS51257">
    <property type="entry name" value="PROKAR_LIPOPROTEIN"/>
    <property type="match status" value="1"/>
</dbReference>
<keyword evidence="2" id="KW-0732">Signal</keyword>
<feature type="chain" id="PRO_5047226027" description="DUF4352 domain-containing protein" evidence="2">
    <location>
        <begin position="26"/>
        <end position="190"/>
    </location>
</feature>
<accession>A0ABW1WZ14</accession>
<comment type="caution">
    <text evidence="3">The sequence shown here is derived from an EMBL/GenBank/DDBJ whole genome shotgun (WGS) entry which is preliminary data.</text>
</comment>
<dbReference type="RefSeq" id="WP_343886355.1">
    <property type="nucleotide sequence ID" value="NZ_BAAAKI010000014.1"/>
</dbReference>
<name>A0ABW1WZ14_9ACTN</name>
<organism evidence="3 4">
    <name type="scientific">Luteococcus sanguinis</name>
    <dbReference type="NCBI Taxonomy" id="174038"/>
    <lineage>
        <taxon>Bacteria</taxon>
        <taxon>Bacillati</taxon>
        <taxon>Actinomycetota</taxon>
        <taxon>Actinomycetes</taxon>
        <taxon>Propionibacteriales</taxon>
        <taxon>Propionibacteriaceae</taxon>
        <taxon>Luteococcus</taxon>
    </lineage>
</organism>
<evidence type="ECO:0000256" key="2">
    <source>
        <dbReference type="SAM" id="SignalP"/>
    </source>
</evidence>
<reference evidence="4" key="1">
    <citation type="journal article" date="2019" name="Int. J. Syst. Evol. Microbiol.">
        <title>The Global Catalogue of Microorganisms (GCM) 10K type strain sequencing project: providing services to taxonomists for standard genome sequencing and annotation.</title>
        <authorList>
            <consortium name="The Broad Institute Genomics Platform"/>
            <consortium name="The Broad Institute Genome Sequencing Center for Infectious Disease"/>
            <person name="Wu L."/>
            <person name="Ma J."/>
        </authorList>
    </citation>
    <scope>NUCLEOTIDE SEQUENCE [LARGE SCALE GENOMIC DNA]</scope>
    <source>
        <strain evidence="4">CGMCC 1.15277</strain>
    </source>
</reference>
<evidence type="ECO:0008006" key="5">
    <source>
        <dbReference type="Google" id="ProtNLM"/>
    </source>
</evidence>
<proteinExistence type="predicted"/>